<keyword evidence="4 7" id="KW-0812">Transmembrane</keyword>
<accession>A0ABR8U7M8</accession>
<feature type="transmembrane region" description="Helical" evidence="7">
    <location>
        <begin position="187"/>
        <end position="206"/>
    </location>
</feature>
<gene>
    <name evidence="9" type="ORF">H9649_05570</name>
</gene>
<evidence type="ECO:0000313" key="10">
    <source>
        <dbReference type="Proteomes" id="UP000626786"/>
    </source>
</evidence>
<dbReference type="PROSITE" id="PS50928">
    <property type="entry name" value="ABC_TM1"/>
    <property type="match status" value="1"/>
</dbReference>
<dbReference type="PANTHER" id="PTHR43163:SF6">
    <property type="entry name" value="DIPEPTIDE TRANSPORT SYSTEM PERMEASE PROTEIN DPPB-RELATED"/>
    <property type="match status" value="1"/>
</dbReference>
<evidence type="ECO:0000256" key="3">
    <source>
        <dbReference type="ARBA" id="ARBA00022475"/>
    </source>
</evidence>
<feature type="transmembrane region" description="Helical" evidence="7">
    <location>
        <begin position="244"/>
        <end position="266"/>
    </location>
</feature>
<feature type="domain" description="ABC transmembrane type-1" evidence="8">
    <location>
        <begin position="99"/>
        <end position="309"/>
    </location>
</feature>
<feature type="transmembrane region" description="Helical" evidence="7">
    <location>
        <begin position="286"/>
        <end position="312"/>
    </location>
</feature>
<keyword evidence="10" id="KW-1185">Reference proteome</keyword>
<keyword evidence="2 7" id="KW-0813">Transport</keyword>
<feature type="transmembrane region" description="Helical" evidence="7">
    <location>
        <begin position="103"/>
        <end position="124"/>
    </location>
</feature>
<evidence type="ECO:0000313" key="9">
    <source>
        <dbReference type="EMBL" id="MBD7984040.1"/>
    </source>
</evidence>
<dbReference type="EMBL" id="JACSQN010000004">
    <property type="protein sequence ID" value="MBD7984040.1"/>
    <property type="molecule type" value="Genomic_DNA"/>
</dbReference>
<comment type="subcellular location">
    <subcellularLocation>
        <location evidence="1 7">Cell membrane</location>
        <topology evidence="1 7">Multi-pass membrane protein</topology>
    </subcellularLocation>
</comment>
<evidence type="ECO:0000256" key="2">
    <source>
        <dbReference type="ARBA" id="ARBA00022448"/>
    </source>
</evidence>
<evidence type="ECO:0000256" key="6">
    <source>
        <dbReference type="ARBA" id="ARBA00023136"/>
    </source>
</evidence>
<dbReference type="Pfam" id="PF19300">
    <property type="entry name" value="BPD_transp_1_N"/>
    <property type="match status" value="1"/>
</dbReference>
<dbReference type="PANTHER" id="PTHR43163">
    <property type="entry name" value="DIPEPTIDE TRANSPORT SYSTEM PERMEASE PROTEIN DPPB-RELATED"/>
    <property type="match status" value="1"/>
</dbReference>
<dbReference type="SUPFAM" id="SSF161098">
    <property type="entry name" value="MetI-like"/>
    <property type="match status" value="1"/>
</dbReference>
<evidence type="ECO:0000259" key="8">
    <source>
        <dbReference type="PROSITE" id="PS50928"/>
    </source>
</evidence>
<sequence>MTVKWIGKRMMLGILVLFILSFLSFFIMHASPGSSATAYYGGNAQMLSAAEKERISRTFALDRPLVVQYGAWLMETVQGNLGMSAKEGRPVSAILAERVTNTLLLVGVSLFFIVTGSILLGMEAGMKPNSLLDRGLSSFSIASSSIPAFWLGILFIYLFSLKLGLLPSSGMQSIGGNDDFFDKVRHLIMPAAVIVLTHVGVYARFLQDSVKMEMRSYYVKTARANGVEEREIRSGVLRNALIPYLNYLGMTIPSFFGGSVIVETLFSWAGLGQLMAKSVMVKDYPLLMGGIMLTGIIVVVSLFVIDVLMFILDPKLRKRELGV</sequence>
<evidence type="ECO:0000256" key="7">
    <source>
        <dbReference type="RuleBase" id="RU363032"/>
    </source>
</evidence>
<name>A0ABR8U7M8_9BACL</name>
<keyword evidence="5 7" id="KW-1133">Transmembrane helix</keyword>
<dbReference type="Pfam" id="PF00528">
    <property type="entry name" value="BPD_transp_1"/>
    <property type="match status" value="1"/>
</dbReference>
<feature type="transmembrane region" description="Helical" evidence="7">
    <location>
        <begin position="136"/>
        <end position="159"/>
    </location>
</feature>
<dbReference type="InterPro" id="IPR000515">
    <property type="entry name" value="MetI-like"/>
</dbReference>
<reference evidence="9 10" key="1">
    <citation type="submission" date="2020-08" db="EMBL/GenBank/DDBJ databases">
        <title>A Genomic Blueprint of the Chicken Gut Microbiome.</title>
        <authorList>
            <person name="Gilroy R."/>
            <person name="Ravi A."/>
            <person name="Getino M."/>
            <person name="Pursley I."/>
            <person name="Horton D.L."/>
            <person name="Alikhan N.-F."/>
            <person name="Baker D."/>
            <person name="Gharbi K."/>
            <person name="Hall N."/>
            <person name="Watson M."/>
            <person name="Adriaenssens E.M."/>
            <person name="Foster-Nyarko E."/>
            <person name="Jarju S."/>
            <person name="Secka A."/>
            <person name="Antonio M."/>
            <person name="Oren A."/>
            <person name="Chaudhuri R."/>
            <person name="La Ragione R.M."/>
            <person name="Hildebrand F."/>
            <person name="Pallen M.J."/>
        </authorList>
    </citation>
    <scope>NUCLEOTIDE SEQUENCE [LARGE SCALE GENOMIC DNA]</scope>
    <source>
        <strain evidence="9 10">Sa2YVA2</strain>
    </source>
</reference>
<evidence type="ECO:0000256" key="4">
    <source>
        <dbReference type="ARBA" id="ARBA00022692"/>
    </source>
</evidence>
<organism evidence="9 10">
    <name type="scientific">Sporosarcina quadrami</name>
    <dbReference type="NCBI Taxonomy" id="2762234"/>
    <lineage>
        <taxon>Bacteria</taxon>
        <taxon>Bacillati</taxon>
        <taxon>Bacillota</taxon>
        <taxon>Bacilli</taxon>
        <taxon>Bacillales</taxon>
        <taxon>Caryophanaceae</taxon>
        <taxon>Sporosarcina</taxon>
    </lineage>
</organism>
<dbReference type="CDD" id="cd06261">
    <property type="entry name" value="TM_PBP2"/>
    <property type="match status" value="1"/>
</dbReference>
<proteinExistence type="inferred from homology"/>
<comment type="similarity">
    <text evidence="7">Belongs to the binding-protein-dependent transport system permease family.</text>
</comment>
<dbReference type="RefSeq" id="WP_191693737.1">
    <property type="nucleotide sequence ID" value="NZ_JACSQN010000004.1"/>
</dbReference>
<protein>
    <submittedName>
        <fullName evidence="9">ABC transporter permease</fullName>
    </submittedName>
</protein>
<dbReference type="InterPro" id="IPR045621">
    <property type="entry name" value="BPD_transp_1_N"/>
</dbReference>
<evidence type="ECO:0000256" key="5">
    <source>
        <dbReference type="ARBA" id="ARBA00022989"/>
    </source>
</evidence>
<keyword evidence="6 7" id="KW-0472">Membrane</keyword>
<dbReference type="Proteomes" id="UP000626786">
    <property type="component" value="Unassembled WGS sequence"/>
</dbReference>
<comment type="caution">
    <text evidence="9">The sequence shown here is derived from an EMBL/GenBank/DDBJ whole genome shotgun (WGS) entry which is preliminary data.</text>
</comment>
<keyword evidence="3" id="KW-1003">Cell membrane</keyword>
<dbReference type="Gene3D" id="1.10.3720.10">
    <property type="entry name" value="MetI-like"/>
    <property type="match status" value="1"/>
</dbReference>
<evidence type="ECO:0000256" key="1">
    <source>
        <dbReference type="ARBA" id="ARBA00004651"/>
    </source>
</evidence>
<dbReference type="InterPro" id="IPR035906">
    <property type="entry name" value="MetI-like_sf"/>
</dbReference>